<dbReference type="Proteomes" id="UP000018198">
    <property type="component" value="Unassembled WGS sequence"/>
</dbReference>
<sequence length="41" mass="4241">MEPLVSDPKEKGTKLAATAAADPPEDPPEILLKSWGLGVAP</sequence>
<evidence type="ECO:0000313" key="3">
    <source>
        <dbReference type="Proteomes" id="UP000018198"/>
    </source>
</evidence>
<protein>
    <submittedName>
        <fullName evidence="2">Uncharacterized protein</fullName>
    </submittedName>
</protein>
<comment type="caution">
    <text evidence="2">The sequence shown here is derived from an EMBL/GenBank/DDBJ whole genome shotgun (WGS) entry which is preliminary data.</text>
</comment>
<reference evidence="2 3" key="1">
    <citation type="submission" date="2013-01" db="EMBL/GenBank/DDBJ databases">
        <authorList>
            <person name="Bench S."/>
        </authorList>
    </citation>
    <scope>NUCLEOTIDE SEQUENCE [LARGE SCALE GENOMIC DNA]</scope>
    <source>
        <strain evidence="2 3">WH 0401</strain>
    </source>
</reference>
<accession>T2J720</accession>
<evidence type="ECO:0000256" key="1">
    <source>
        <dbReference type="SAM" id="MobiDB-lite"/>
    </source>
</evidence>
<dbReference type="AlphaFoldDB" id="T2J720"/>
<organism evidence="2 3">
    <name type="scientific">Crocosphaera watsonii WH 0401</name>
    <dbReference type="NCBI Taxonomy" id="555881"/>
    <lineage>
        <taxon>Bacteria</taxon>
        <taxon>Bacillati</taxon>
        <taxon>Cyanobacteriota</taxon>
        <taxon>Cyanophyceae</taxon>
        <taxon>Oscillatoriophycideae</taxon>
        <taxon>Chroococcales</taxon>
        <taxon>Aphanothecaceae</taxon>
        <taxon>Crocosphaera</taxon>
    </lineage>
</organism>
<dbReference type="EMBL" id="CAQM01000371">
    <property type="protein sequence ID" value="CCQ61668.1"/>
    <property type="molecule type" value="Genomic_DNA"/>
</dbReference>
<gene>
    <name evidence="2" type="ORF">CWATWH0401_2743</name>
</gene>
<feature type="region of interest" description="Disordered" evidence="1">
    <location>
        <begin position="1"/>
        <end position="41"/>
    </location>
</feature>
<evidence type="ECO:0000313" key="2">
    <source>
        <dbReference type="EMBL" id="CCQ61668.1"/>
    </source>
</evidence>
<name>T2J720_CROWT</name>
<reference evidence="2 3" key="2">
    <citation type="submission" date="2013-09" db="EMBL/GenBank/DDBJ databases">
        <title>Whole genome comparison of six Crocosphaera watsonii strains with differing phenotypes.</title>
        <authorList>
            <person name="Bench S.R."/>
            <person name="Heller P."/>
            <person name="Frank I."/>
            <person name="Arciniega M."/>
            <person name="Shilova I.N."/>
            <person name="Zehr J.P."/>
        </authorList>
    </citation>
    <scope>NUCLEOTIDE SEQUENCE [LARGE SCALE GENOMIC DNA]</scope>
    <source>
        <strain evidence="2 3">WH 0401</strain>
    </source>
</reference>
<proteinExistence type="predicted"/>